<dbReference type="GO" id="GO:0004665">
    <property type="term" value="F:prephenate dehydrogenase (NADP+) activity"/>
    <property type="evidence" value="ECO:0007669"/>
    <property type="project" value="InterPro"/>
</dbReference>
<keyword evidence="5" id="KW-0436">Ligase</keyword>
<dbReference type="InterPro" id="IPR036291">
    <property type="entry name" value="NAD(P)-bd_dom_sf"/>
</dbReference>
<dbReference type="Pfam" id="PF02153">
    <property type="entry name" value="PDH_N"/>
    <property type="match status" value="1"/>
</dbReference>
<dbReference type="InterPro" id="IPR008927">
    <property type="entry name" value="6-PGluconate_DH-like_C_sf"/>
</dbReference>
<gene>
    <name evidence="5" type="primary">kbl_1</name>
    <name evidence="5" type="ORF">DWB77_00732</name>
</gene>
<dbReference type="Pfam" id="PF01494">
    <property type="entry name" value="FAD_binding_3"/>
    <property type="match status" value="1"/>
</dbReference>
<dbReference type="Gene3D" id="3.40.640.10">
    <property type="entry name" value="Type I PLP-dependent aspartate aminotransferase-like (Major domain)"/>
    <property type="match status" value="1"/>
</dbReference>
<organism evidence="5 6">
    <name type="scientific">Streptomyces hundungensis</name>
    <dbReference type="NCBI Taxonomy" id="1077946"/>
    <lineage>
        <taxon>Bacteria</taxon>
        <taxon>Bacillati</taxon>
        <taxon>Actinomycetota</taxon>
        <taxon>Actinomycetes</taxon>
        <taxon>Kitasatosporales</taxon>
        <taxon>Streptomycetaceae</taxon>
        <taxon>Streptomyces</taxon>
    </lineage>
</organism>
<dbReference type="SUPFAM" id="SSF53383">
    <property type="entry name" value="PLP-dependent transferases"/>
    <property type="match status" value="1"/>
</dbReference>
<dbReference type="PANTHER" id="PTHR21363:SF0">
    <property type="entry name" value="PREPHENATE DEHYDROGENASE [NADP(+)]"/>
    <property type="match status" value="1"/>
</dbReference>
<dbReference type="GO" id="GO:0070403">
    <property type="term" value="F:NAD+ binding"/>
    <property type="evidence" value="ECO:0007669"/>
    <property type="project" value="InterPro"/>
</dbReference>
<accession>A0A387H5F7</accession>
<dbReference type="RefSeq" id="WP_216826823.1">
    <property type="nucleotide sequence ID" value="NZ_CP032698.1"/>
</dbReference>
<dbReference type="GO" id="GO:0030170">
    <property type="term" value="F:pyridoxal phosphate binding"/>
    <property type="evidence" value="ECO:0007669"/>
    <property type="project" value="InterPro"/>
</dbReference>
<keyword evidence="6" id="KW-1185">Reference proteome</keyword>
<dbReference type="SUPFAM" id="SSF48179">
    <property type="entry name" value="6-phosphogluconate dehydrogenase C-terminal domain-like"/>
    <property type="match status" value="1"/>
</dbReference>
<dbReference type="KEGG" id="shun:DWB77_00732"/>
<dbReference type="InterPro" id="IPR015424">
    <property type="entry name" value="PyrdxlP-dep_Trfase"/>
</dbReference>
<dbReference type="InterPro" id="IPR015421">
    <property type="entry name" value="PyrdxlP-dep_Trfase_major"/>
</dbReference>
<dbReference type="GO" id="GO:0071949">
    <property type="term" value="F:FAD binding"/>
    <property type="evidence" value="ECO:0007669"/>
    <property type="project" value="InterPro"/>
</dbReference>
<dbReference type="Gene3D" id="3.90.1150.10">
    <property type="entry name" value="Aspartate Aminotransferase, domain 1"/>
    <property type="match status" value="1"/>
</dbReference>
<dbReference type="InterPro" id="IPR046826">
    <property type="entry name" value="PDH_N"/>
</dbReference>
<dbReference type="SUPFAM" id="SSF51735">
    <property type="entry name" value="NAD(P)-binding Rossmann-fold domains"/>
    <property type="match status" value="1"/>
</dbReference>
<keyword evidence="5" id="KW-0012">Acyltransferase</keyword>
<dbReference type="PROSITE" id="PS51176">
    <property type="entry name" value="PDH_ADH"/>
    <property type="match status" value="1"/>
</dbReference>
<reference evidence="5 6" key="1">
    <citation type="submission" date="2018-10" db="EMBL/GenBank/DDBJ databases">
        <title>Relationship between Morphology and Antimicrobial Activity in Streptomyces.</title>
        <authorList>
            <person name="Kang H.J."/>
            <person name="Kim S.B."/>
        </authorList>
    </citation>
    <scope>NUCLEOTIDE SEQUENCE [LARGE SCALE GENOMIC DNA]</scope>
    <source>
        <strain evidence="5 6">BH38</strain>
    </source>
</reference>
<dbReference type="GO" id="GO:0008890">
    <property type="term" value="F:glycine C-acetyltransferase activity"/>
    <property type="evidence" value="ECO:0007669"/>
    <property type="project" value="UniProtKB-EC"/>
</dbReference>
<dbReference type="GO" id="GO:0008977">
    <property type="term" value="F:prephenate dehydrogenase (NAD+) activity"/>
    <property type="evidence" value="ECO:0007669"/>
    <property type="project" value="InterPro"/>
</dbReference>
<dbReference type="GO" id="GO:0016874">
    <property type="term" value="F:ligase activity"/>
    <property type="evidence" value="ECO:0007669"/>
    <property type="project" value="UniProtKB-KW"/>
</dbReference>
<dbReference type="EC" id="2.3.1.29" evidence="5"/>
<keyword evidence="2" id="KW-0560">Oxidoreductase</keyword>
<dbReference type="InterPro" id="IPR002938">
    <property type="entry name" value="FAD-bd"/>
</dbReference>
<name>A0A387H5F7_9ACTN</name>
<feature type="compositionally biased region" description="Polar residues" evidence="3">
    <location>
        <begin position="296"/>
        <end position="307"/>
    </location>
</feature>
<feature type="domain" description="Prephenate/arogenate dehydrogenase" evidence="4">
    <location>
        <begin position="7"/>
        <end position="289"/>
    </location>
</feature>
<evidence type="ECO:0000259" key="4">
    <source>
        <dbReference type="PROSITE" id="PS51176"/>
    </source>
</evidence>
<dbReference type="EMBL" id="CP032698">
    <property type="protein sequence ID" value="AYG78624.1"/>
    <property type="molecule type" value="Genomic_DNA"/>
</dbReference>
<evidence type="ECO:0000256" key="2">
    <source>
        <dbReference type="ARBA" id="ARBA00023002"/>
    </source>
</evidence>
<feature type="region of interest" description="Disordered" evidence="3">
    <location>
        <begin position="296"/>
        <end position="327"/>
    </location>
</feature>
<dbReference type="AlphaFoldDB" id="A0A387H5F7"/>
<protein>
    <submittedName>
        <fullName evidence="5">2-amino-3-ketobutyrate coenzyme A ligase</fullName>
        <ecNumber evidence="5">2.3.1.29</ecNumber>
    </submittedName>
</protein>
<evidence type="ECO:0000313" key="6">
    <source>
        <dbReference type="Proteomes" id="UP000271554"/>
    </source>
</evidence>
<dbReference type="InterPro" id="IPR003099">
    <property type="entry name" value="Prephen_DH"/>
</dbReference>
<dbReference type="Proteomes" id="UP000271554">
    <property type="component" value="Chromosome"/>
</dbReference>
<dbReference type="PANTHER" id="PTHR21363">
    <property type="entry name" value="PREPHENATE DEHYDROGENASE"/>
    <property type="match status" value="1"/>
</dbReference>
<dbReference type="Pfam" id="PF00155">
    <property type="entry name" value="Aminotran_1_2"/>
    <property type="match status" value="1"/>
</dbReference>
<dbReference type="NCBIfam" id="NF005697">
    <property type="entry name" value="PRK07505.1"/>
    <property type="match status" value="1"/>
</dbReference>
<dbReference type="InterPro" id="IPR050812">
    <property type="entry name" value="Preph/Arog_dehydrog"/>
</dbReference>
<keyword evidence="5" id="KW-0808">Transferase</keyword>
<evidence type="ECO:0000256" key="1">
    <source>
        <dbReference type="ARBA" id="ARBA00007964"/>
    </source>
</evidence>
<dbReference type="Gene3D" id="3.40.50.720">
    <property type="entry name" value="NAD(P)-binding Rossmann-like Domain"/>
    <property type="match status" value="1"/>
</dbReference>
<dbReference type="Gene3D" id="1.10.3660.10">
    <property type="entry name" value="6-phosphogluconate dehydrogenase C-terminal like domain"/>
    <property type="match status" value="1"/>
</dbReference>
<dbReference type="InterPro" id="IPR015422">
    <property type="entry name" value="PyrdxlP-dep_Trfase_small"/>
</dbReference>
<proteinExistence type="inferred from homology"/>
<evidence type="ECO:0000313" key="5">
    <source>
        <dbReference type="EMBL" id="AYG78624.1"/>
    </source>
</evidence>
<sequence>MTADVLGRVVVVGAGAVGTLFARLLSRSGADVLVVDRAPGLQDDPALPRIQRGDLTDIDTELARELGGADTVVLAVPEQVALSAIKSLTGMLRPGTLLVDTLSVKTPFIKLVRESADGLEAVGLNPMFAPSLGIEGRPVATVVVHGGPRGAELLRLIEDWGGRVVRVDEHDHDRLAAASQALTHAAVLSFGLAVTQLDVNIVELRAIAPPPATMLLALLARITAGSPEVYWDVQAANPQAPAAREALAQGLRRLADHIGGVADFATLLDECRGFLGSHGEHYAAVCAHAFEEMNTPRSTATSPTSHDPTGDGRGTMPLAEKESNPANWVESRISKTSDSMDRAFNEGLTGHVVTERKGKRVRLEDGSESVEFVSCSYLGLEEHPALVDAATEGLRRYGAHLSSSRNRMRPVYLGELEELLSTVYHGNKAVAFTSVGNVHLGLLPLLGSGALPSYPVSPRGVTFIVDRTAHASMQVIRGILEQIGPLHRFDLADQEALGRVLGDCGAAGRTPIVLVDGVGSMGGLIDVVGLRAALEPYGGHLYVDDAHGISIAGPLGGGYAFEEFGDRLPPNVVIAGSLSKGFGGAGGFALVPADADVRVLRKFANPLVFGHSIMLPMLAADVAAAHLHLNGEVAALQQRLWRNADELDALTGGQLVNAGLRSPVRGAHYPTEEEGFAAARRLRAAGVLVLPAFFPTVAKGTGLVRLALSALHEREHLETAAKALALDHISS</sequence>
<dbReference type="InterPro" id="IPR004839">
    <property type="entry name" value="Aminotransferase_I/II_large"/>
</dbReference>
<comment type="similarity">
    <text evidence="1">Belongs to the prephenate/arogenate dehydrogenase family.</text>
</comment>
<dbReference type="GO" id="GO:0006571">
    <property type="term" value="P:tyrosine biosynthetic process"/>
    <property type="evidence" value="ECO:0007669"/>
    <property type="project" value="InterPro"/>
</dbReference>
<evidence type="ECO:0000256" key="3">
    <source>
        <dbReference type="SAM" id="MobiDB-lite"/>
    </source>
</evidence>